<gene>
    <name evidence="9" type="ORF">EV356DRAFT_450708</name>
</gene>
<dbReference type="Pfam" id="PF08324">
    <property type="entry name" value="PUL"/>
    <property type="match status" value="1"/>
</dbReference>
<keyword evidence="2" id="KW-0963">Cytoplasm</keyword>
<feature type="compositionally biased region" description="Polar residues" evidence="6">
    <location>
        <begin position="323"/>
        <end position="333"/>
    </location>
</feature>
<feature type="compositionally biased region" description="Polar residues" evidence="6">
    <location>
        <begin position="462"/>
        <end position="473"/>
    </location>
</feature>
<dbReference type="OrthoDB" id="10265988at2759"/>
<dbReference type="Proteomes" id="UP000800092">
    <property type="component" value="Unassembled WGS sequence"/>
</dbReference>
<evidence type="ECO:0000256" key="1">
    <source>
        <dbReference type="ARBA" id="ARBA00004496"/>
    </source>
</evidence>
<dbReference type="PANTHER" id="PTHR19849">
    <property type="entry name" value="PHOSPHOLIPASE A-2-ACTIVATING PROTEIN"/>
    <property type="match status" value="1"/>
</dbReference>
<dbReference type="Gene3D" id="3.10.20.870">
    <property type="entry name" value="PFU (PLAA family ubiquitin binding), C-terminal domain"/>
    <property type="match status" value="1"/>
</dbReference>
<dbReference type="AlphaFoldDB" id="A0A6A6H2U4"/>
<dbReference type="InterPro" id="IPR011989">
    <property type="entry name" value="ARM-like"/>
</dbReference>
<proteinExistence type="predicted"/>
<dbReference type="InterPro" id="IPR036322">
    <property type="entry name" value="WD40_repeat_dom_sf"/>
</dbReference>
<dbReference type="EMBL" id="ML991818">
    <property type="protein sequence ID" value="KAF2232148.1"/>
    <property type="molecule type" value="Genomic_DNA"/>
</dbReference>
<evidence type="ECO:0000259" key="7">
    <source>
        <dbReference type="PROSITE" id="PS51394"/>
    </source>
</evidence>
<feature type="region of interest" description="Disordered" evidence="6">
    <location>
        <begin position="320"/>
        <end position="356"/>
    </location>
</feature>
<keyword evidence="3 5" id="KW-0853">WD repeat</keyword>
<dbReference type="PROSITE" id="PS50294">
    <property type="entry name" value="WD_REPEATS_REGION"/>
    <property type="match status" value="3"/>
</dbReference>
<dbReference type="GO" id="GO:0010992">
    <property type="term" value="P:ubiquitin recycling"/>
    <property type="evidence" value="ECO:0007669"/>
    <property type="project" value="TreeGrafter"/>
</dbReference>
<dbReference type="FunFam" id="2.130.10.10:FF:000236">
    <property type="entry name" value="Polyubiquitin binding protein (Doa1/Ufd3)"/>
    <property type="match status" value="1"/>
</dbReference>
<dbReference type="PROSITE" id="PS51396">
    <property type="entry name" value="PUL"/>
    <property type="match status" value="1"/>
</dbReference>
<dbReference type="InterPro" id="IPR015943">
    <property type="entry name" value="WD40/YVTN_repeat-like_dom_sf"/>
</dbReference>
<dbReference type="PROSITE" id="PS00678">
    <property type="entry name" value="WD_REPEATS_1"/>
    <property type="match status" value="1"/>
</dbReference>
<dbReference type="GO" id="GO:0005634">
    <property type="term" value="C:nucleus"/>
    <property type="evidence" value="ECO:0007669"/>
    <property type="project" value="TreeGrafter"/>
</dbReference>
<dbReference type="InterPro" id="IPR013535">
    <property type="entry name" value="PUL_dom"/>
</dbReference>
<feature type="domain" description="PUL" evidence="8">
    <location>
        <begin position="500"/>
        <end position="787"/>
    </location>
</feature>
<dbReference type="PANTHER" id="PTHR19849:SF0">
    <property type="entry name" value="PHOSPHOLIPASE A-2-ACTIVATING PROTEIN"/>
    <property type="match status" value="1"/>
</dbReference>
<dbReference type="GO" id="GO:0043161">
    <property type="term" value="P:proteasome-mediated ubiquitin-dependent protein catabolic process"/>
    <property type="evidence" value="ECO:0007669"/>
    <property type="project" value="TreeGrafter"/>
</dbReference>
<sequence length="790" mass="85324">MGDFKLSASLLGHDDDVRGVAFPTPELVLSASRDATVRQWKLTSTKPPTFDCTLSSHGTAFVNSVAFVPPSNHYPEGLIVSGGKDTIIEVRRPDRSPQDNAEALLLGHAANVCALHVSEDGQTIVSGGWDAEARIWRVGHWEAATVLQGHDGSVWGVLSYDKDTVITACADKKIRVWNVSGKLLRTIAGNPDVVRALCKLPHGHSSQADFASAGNDGVIRLWTLGGSQVAQLHGHESFIYSLDVLPTGELVSSSEDRTARIWKGNQCIQTITHPAISVWSVATCPKSGDIVTGASDRAVRIFSRADDRQARPEDIRAFEDSVKSSSIPQQQVGDINKEQLPGPEFLQQKSGTKEGQVQMIREPNGNVSAHQWSNAAQQWVNVGTVVDSAGSSGRKQEFQGKDYDYVFDVDIEDGKPPLKLPFNLSQNPYEVAKKFIADNELPISYIDQVANFIVSNTQGAAIGQSGESQTQAPGSDPWGSESRYRPGEVGAPAVPESRPKVLPQTQYLKIVSGNLKAMQKKILEFNEEFLNSGSKDAALNPTGVNILSATIKQLDQAQSSSKVTEGSPALKEGVELAVKIATTWPVEKRLPGTDLLCALAASSPSLATFTSSGSETIIDVFSDAFANTEKPNHALLAIRGFANLFNTEEGRLIMDGEFDKVHVLLKPYVADPGKWHRNLIIAITTVFINYTVMLSASSSASASDPPSRPNADRALTLLDDTTKIINSATDSEIMYRSLVAAGTLLTLGDDFRSAAREVFDLEQCLSRAEKTVKEPRIKGVVAEMRDELGG</sequence>
<protein>
    <submittedName>
        <fullName evidence="9">PFU-domain-containing protein</fullName>
    </submittedName>
</protein>
<dbReference type="GO" id="GO:0005737">
    <property type="term" value="C:cytoplasm"/>
    <property type="evidence" value="ECO:0007669"/>
    <property type="project" value="UniProtKB-SubCell"/>
</dbReference>
<feature type="repeat" description="WD" evidence="5">
    <location>
        <begin position="232"/>
        <end position="263"/>
    </location>
</feature>
<comment type="subcellular location">
    <subcellularLocation>
        <location evidence="1">Cytoplasm</location>
    </subcellularLocation>
</comment>
<dbReference type="InterPro" id="IPR038122">
    <property type="entry name" value="PFU_sf"/>
</dbReference>
<dbReference type="PROSITE" id="PS51394">
    <property type="entry name" value="PFU"/>
    <property type="match status" value="1"/>
</dbReference>
<feature type="repeat" description="WD" evidence="5">
    <location>
        <begin position="147"/>
        <end position="180"/>
    </location>
</feature>
<dbReference type="Gene3D" id="1.25.10.10">
    <property type="entry name" value="Leucine-rich Repeat Variant"/>
    <property type="match status" value="1"/>
</dbReference>
<evidence type="ECO:0000256" key="4">
    <source>
        <dbReference type="ARBA" id="ARBA00022737"/>
    </source>
</evidence>
<dbReference type="Pfam" id="PF09070">
    <property type="entry name" value="PFU"/>
    <property type="match status" value="1"/>
</dbReference>
<name>A0A6A6H2U4_VIRVR</name>
<evidence type="ECO:0000256" key="5">
    <source>
        <dbReference type="PROSITE-ProRule" id="PRU00221"/>
    </source>
</evidence>
<feature type="region of interest" description="Disordered" evidence="6">
    <location>
        <begin position="462"/>
        <end position="498"/>
    </location>
</feature>
<dbReference type="SMART" id="SM00320">
    <property type="entry name" value="WD40"/>
    <property type="match status" value="7"/>
</dbReference>
<dbReference type="SUPFAM" id="SSF50978">
    <property type="entry name" value="WD40 repeat-like"/>
    <property type="match status" value="1"/>
</dbReference>
<keyword evidence="10" id="KW-1185">Reference proteome</keyword>
<feature type="domain" description="PFU" evidence="7">
    <location>
        <begin position="371"/>
        <end position="467"/>
    </location>
</feature>
<keyword evidence="4" id="KW-0677">Repeat</keyword>
<evidence type="ECO:0000256" key="6">
    <source>
        <dbReference type="SAM" id="MobiDB-lite"/>
    </source>
</evidence>
<dbReference type="FunFam" id="3.10.20.870:FF:000003">
    <property type="entry name" value="Polyubiquitin binding (Doa1 Ufd3) protein"/>
    <property type="match status" value="1"/>
</dbReference>
<dbReference type="InterPro" id="IPR015155">
    <property type="entry name" value="PFU"/>
</dbReference>
<evidence type="ECO:0000259" key="8">
    <source>
        <dbReference type="PROSITE" id="PS51396"/>
    </source>
</evidence>
<feature type="repeat" description="WD" evidence="5">
    <location>
        <begin position="105"/>
        <end position="138"/>
    </location>
</feature>
<evidence type="ECO:0000313" key="10">
    <source>
        <dbReference type="Proteomes" id="UP000800092"/>
    </source>
</evidence>
<evidence type="ECO:0000313" key="9">
    <source>
        <dbReference type="EMBL" id="KAF2232148.1"/>
    </source>
</evidence>
<evidence type="ECO:0000256" key="2">
    <source>
        <dbReference type="ARBA" id="ARBA00022490"/>
    </source>
</evidence>
<dbReference type="InterPro" id="IPR019775">
    <property type="entry name" value="WD40_repeat_CS"/>
</dbReference>
<dbReference type="InterPro" id="IPR001680">
    <property type="entry name" value="WD40_rpt"/>
</dbReference>
<dbReference type="Gene3D" id="2.130.10.10">
    <property type="entry name" value="YVTN repeat-like/Quinoprotein amine dehydrogenase"/>
    <property type="match status" value="1"/>
</dbReference>
<organism evidence="9 10">
    <name type="scientific">Viridothelium virens</name>
    <name type="common">Speckled blister lichen</name>
    <name type="synonym">Trypethelium virens</name>
    <dbReference type="NCBI Taxonomy" id="1048519"/>
    <lineage>
        <taxon>Eukaryota</taxon>
        <taxon>Fungi</taxon>
        <taxon>Dikarya</taxon>
        <taxon>Ascomycota</taxon>
        <taxon>Pezizomycotina</taxon>
        <taxon>Dothideomycetes</taxon>
        <taxon>Dothideomycetes incertae sedis</taxon>
        <taxon>Trypetheliales</taxon>
        <taxon>Trypetheliaceae</taxon>
        <taxon>Viridothelium</taxon>
    </lineage>
</organism>
<reference evidence="9" key="1">
    <citation type="journal article" date="2020" name="Stud. Mycol.">
        <title>101 Dothideomycetes genomes: a test case for predicting lifestyles and emergence of pathogens.</title>
        <authorList>
            <person name="Haridas S."/>
            <person name="Albert R."/>
            <person name="Binder M."/>
            <person name="Bloem J."/>
            <person name="Labutti K."/>
            <person name="Salamov A."/>
            <person name="Andreopoulos B."/>
            <person name="Baker S."/>
            <person name="Barry K."/>
            <person name="Bills G."/>
            <person name="Bluhm B."/>
            <person name="Cannon C."/>
            <person name="Castanera R."/>
            <person name="Culley D."/>
            <person name="Daum C."/>
            <person name="Ezra D."/>
            <person name="Gonzalez J."/>
            <person name="Henrissat B."/>
            <person name="Kuo A."/>
            <person name="Liang C."/>
            <person name="Lipzen A."/>
            <person name="Lutzoni F."/>
            <person name="Magnuson J."/>
            <person name="Mondo S."/>
            <person name="Nolan M."/>
            <person name="Ohm R."/>
            <person name="Pangilinan J."/>
            <person name="Park H.-J."/>
            <person name="Ramirez L."/>
            <person name="Alfaro M."/>
            <person name="Sun H."/>
            <person name="Tritt A."/>
            <person name="Yoshinaga Y."/>
            <person name="Zwiers L.-H."/>
            <person name="Turgeon B."/>
            <person name="Goodwin S."/>
            <person name="Spatafora J."/>
            <person name="Crous P."/>
            <person name="Grigoriev I."/>
        </authorList>
    </citation>
    <scope>NUCLEOTIDE SEQUENCE</scope>
    <source>
        <strain evidence="9">Tuck. ex Michener</strain>
    </source>
</reference>
<dbReference type="CDD" id="cd00200">
    <property type="entry name" value="WD40"/>
    <property type="match status" value="1"/>
</dbReference>
<accession>A0A6A6H2U4</accession>
<dbReference type="GO" id="GO:0043130">
    <property type="term" value="F:ubiquitin binding"/>
    <property type="evidence" value="ECO:0007669"/>
    <property type="project" value="TreeGrafter"/>
</dbReference>
<dbReference type="PROSITE" id="PS50082">
    <property type="entry name" value="WD_REPEATS_2"/>
    <property type="match status" value="4"/>
</dbReference>
<evidence type="ECO:0000256" key="3">
    <source>
        <dbReference type="ARBA" id="ARBA00022574"/>
    </source>
</evidence>
<feature type="repeat" description="WD" evidence="5">
    <location>
        <begin position="10"/>
        <end position="50"/>
    </location>
</feature>
<dbReference type="Pfam" id="PF00400">
    <property type="entry name" value="WD40"/>
    <property type="match status" value="7"/>
</dbReference>